<evidence type="ECO:0000256" key="1">
    <source>
        <dbReference type="ARBA" id="ARBA00023002"/>
    </source>
</evidence>
<protein>
    <submittedName>
        <fullName evidence="4">Uncharacterized protein</fullName>
    </submittedName>
</protein>
<dbReference type="InterPro" id="IPR013107">
    <property type="entry name" value="Acyl-CoA_DH_C"/>
</dbReference>
<evidence type="ECO:0000259" key="3">
    <source>
        <dbReference type="Pfam" id="PF08028"/>
    </source>
</evidence>
<dbReference type="Gene3D" id="2.40.110.10">
    <property type="entry name" value="Butyryl-CoA Dehydrogenase, subunit A, domain 2"/>
    <property type="match status" value="1"/>
</dbReference>
<evidence type="ECO:0000259" key="2">
    <source>
        <dbReference type="Pfam" id="PF02771"/>
    </source>
</evidence>
<gene>
    <name evidence="4" type="ORF">HA039_02205</name>
</gene>
<dbReference type="GO" id="GO:0050660">
    <property type="term" value="F:flavin adenine dinucleotide binding"/>
    <property type="evidence" value="ECO:0007669"/>
    <property type="project" value="InterPro"/>
</dbReference>
<dbReference type="KEGG" id="slia:HA039_02205"/>
<dbReference type="PANTHER" id="PTHR43884:SF12">
    <property type="entry name" value="ISOVALERYL-COA DEHYDROGENASE, MITOCHONDRIAL-RELATED"/>
    <property type="match status" value="1"/>
</dbReference>
<dbReference type="GO" id="GO:0003995">
    <property type="term" value="F:acyl-CoA dehydrogenase activity"/>
    <property type="evidence" value="ECO:0007669"/>
    <property type="project" value="TreeGrafter"/>
</dbReference>
<dbReference type="InterPro" id="IPR037069">
    <property type="entry name" value="AcylCoA_DH/ox_N_sf"/>
</dbReference>
<dbReference type="SUPFAM" id="SSF47203">
    <property type="entry name" value="Acyl-CoA dehydrogenase C-terminal domain-like"/>
    <property type="match status" value="1"/>
</dbReference>
<keyword evidence="5" id="KW-1185">Reference proteome</keyword>
<evidence type="ECO:0000313" key="4">
    <source>
        <dbReference type="EMBL" id="QIQ01266.1"/>
    </source>
</evidence>
<keyword evidence="1" id="KW-0560">Oxidoreductase</keyword>
<dbReference type="EMBL" id="CP050177">
    <property type="protein sequence ID" value="QIQ01266.1"/>
    <property type="molecule type" value="Genomic_DNA"/>
</dbReference>
<sequence>MPDVVVSSGAHDASRLPAPVRSARELIPLLREHAAEADRTGRLSETVITAMRKAGLLSLRVPAVNGGPEADLRIAFEVHRNLAHGCGSAAWVAMILSGSSLIASQLGEEARQELWGTDPLAGVCSCLPLTGTAVESPQGVTVTGRWFPASGVHQSRWAVVAASRAGDSPVLAVVPVEAGVVEPTWATTGLRATRSDTLVLDDVFVPRRRVLPMQSLITGVRDPAHPARTAPSFLPAALVGVAAPLLGMAEFAVEQSREWLRGRAGEGNQRATSSAVLNALADASSRVDRAHRILDSLLTDVERSHEAQQPADALFRGRVRMLVALAAADLRDAVRGTLTVFGGYGMATSNPVERVWRDVETACTHVMVSMDRALDEYGPLLIQPRTP</sequence>
<dbReference type="Pfam" id="PF08028">
    <property type="entry name" value="Acyl-CoA_dh_2"/>
    <property type="match status" value="1"/>
</dbReference>
<dbReference type="PIRSF" id="PIRSF016578">
    <property type="entry name" value="HsaA"/>
    <property type="match status" value="1"/>
</dbReference>
<proteinExistence type="predicted"/>
<dbReference type="AlphaFoldDB" id="A0A6G9GT65"/>
<organism evidence="4 5">
    <name type="scientific">Streptomyces liangshanensis</name>
    <dbReference type="NCBI Taxonomy" id="2717324"/>
    <lineage>
        <taxon>Bacteria</taxon>
        <taxon>Bacillati</taxon>
        <taxon>Actinomycetota</taxon>
        <taxon>Actinomycetes</taxon>
        <taxon>Kitasatosporales</taxon>
        <taxon>Streptomycetaceae</taxon>
        <taxon>Streptomyces</taxon>
    </lineage>
</organism>
<feature type="domain" description="Acyl-CoA dehydrogenase/oxidase N-terminal" evidence="2">
    <location>
        <begin position="31"/>
        <end position="114"/>
    </location>
</feature>
<dbReference type="InterPro" id="IPR009100">
    <property type="entry name" value="AcylCoA_DH/oxidase_NM_dom_sf"/>
</dbReference>
<feature type="domain" description="Acyl-CoA dehydrogenase C-terminal" evidence="3">
    <location>
        <begin position="240"/>
        <end position="369"/>
    </location>
</feature>
<dbReference type="Proteomes" id="UP000501179">
    <property type="component" value="Chromosome"/>
</dbReference>
<dbReference type="Gene3D" id="1.10.540.10">
    <property type="entry name" value="Acyl-CoA dehydrogenase/oxidase, N-terminal domain"/>
    <property type="match status" value="1"/>
</dbReference>
<dbReference type="SUPFAM" id="SSF56645">
    <property type="entry name" value="Acyl-CoA dehydrogenase NM domain-like"/>
    <property type="match status" value="1"/>
</dbReference>
<dbReference type="RefSeq" id="WP_167022933.1">
    <property type="nucleotide sequence ID" value="NZ_CP050177.1"/>
</dbReference>
<reference evidence="4 5" key="1">
    <citation type="submission" date="2020-03" db="EMBL/GenBank/DDBJ databases">
        <title>A novel species.</title>
        <authorList>
            <person name="Gao J."/>
        </authorList>
    </citation>
    <scope>NUCLEOTIDE SEQUENCE [LARGE SCALE GENOMIC DNA]</scope>
    <source>
        <strain evidence="4 5">QMT-12</strain>
    </source>
</reference>
<dbReference type="InterPro" id="IPR013786">
    <property type="entry name" value="AcylCoA_DH/ox_N"/>
</dbReference>
<accession>A0A6G9GT65</accession>
<evidence type="ECO:0000313" key="5">
    <source>
        <dbReference type="Proteomes" id="UP000501179"/>
    </source>
</evidence>
<dbReference type="InterPro" id="IPR036250">
    <property type="entry name" value="AcylCo_DH-like_C"/>
</dbReference>
<dbReference type="Pfam" id="PF02771">
    <property type="entry name" value="Acyl-CoA_dh_N"/>
    <property type="match status" value="1"/>
</dbReference>
<dbReference type="PANTHER" id="PTHR43884">
    <property type="entry name" value="ACYL-COA DEHYDROGENASE"/>
    <property type="match status" value="1"/>
</dbReference>
<dbReference type="Gene3D" id="1.20.140.10">
    <property type="entry name" value="Butyryl-CoA Dehydrogenase, subunit A, domain 3"/>
    <property type="match status" value="1"/>
</dbReference>
<dbReference type="InterPro" id="IPR046373">
    <property type="entry name" value="Acyl-CoA_Oxase/DH_mid-dom_sf"/>
</dbReference>
<name>A0A6G9GT65_9ACTN</name>